<evidence type="ECO:0000256" key="1">
    <source>
        <dbReference type="ARBA" id="ARBA00004496"/>
    </source>
</evidence>
<dbReference type="InterPro" id="IPR003442">
    <property type="entry name" value="T6A_TsaE"/>
</dbReference>
<evidence type="ECO:0000256" key="9">
    <source>
        <dbReference type="ARBA" id="ARBA00022842"/>
    </source>
</evidence>
<dbReference type="NCBIfam" id="TIGR00150">
    <property type="entry name" value="T6A_YjeE"/>
    <property type="match status" value="1"/>
</dbReference>
<dbReference type="AlphaFoldDB" id="E0XR93"/>
<reference evidence="11" key="1">
    <citation type="journal article" date="2011" name="Environ. Microbiol.">
        <title>Time-series analyses of Monterey Bay coastal microbial picoplankton using a 'genome proxy' microarray.</title>
        <authorList>
            <person name="Rich V.I."/>
            <person name="Pham V.D."/>
            <person name="Eppley J."/>
            <person name="Shi Y."/>
            <person name="DeLong E.F."/>
        </authorList>
    </citation>
    <scope>NUCLEOTIDE SEQUENCE</scope>
</reference>
<organism evidence="11">
    <name type="scientific">uncultured Fidelibacterota bacterium HF0010_18O13</name>
    <dbReference type="NCBI Taxonomy" id="710789"/>
    <lineage>
        <taxon>Bacteria</taxon>
        <taxon>Pseudomonadati</taxon>
        <taxon>Fidelibacterota</taxon>
        <taxon>environmental samples</taxon>
    </lineage>
</organism>
<dbReference type="GO" id="GO:0016301">
    <property type="term" value="F:kinase activity"/>
    <property type="evidence" value="ECO:0007669"/>
    <property type="project" value="UniProtKB-KW"/>
</dbReference>
<protein>
    <recommendedName>
        <fullName evidence="3">tRNA threonylcarbamoyladenosine biosynthesis protein TsaE</fullName>
    </recommendedName>
    <alternativeName>
        <fullName evidence="10">t(6)A37 threonylcarbamoyladenosine biosynthesis protein TsaE</fullName>
    </alternativeName>
</protein>
<keyword evidence="5" id="KW-0819">tRNA processing</keyword>
<evidence type="ECO:0000256" key="8">
    <source>
        <dbReference type="ARBA" id="ARBA00022840"/>
    </source>
</evidence>
<keyword evidence="11" id="KW-0418">Kinase</keyword>
<evidence type="ECO:0000256" key="6">
    <source>
        <dbReference type="ARBA" id="ARBA00022723"/>
    </source>
</evidence>
<keyword evidence="9" id="KW-0460">Magnesium</keyword>
<dbReference type="GO" id="GO:0002949">
    <property type="term" value="P:tRNA threonylcarbamoyladenosine modification"/>
    <property type="evidence" value="ECO:0007669"/>
    <property type="project" value="InterPro"/>
</dbReference>
<evidence type="ECO:0000313" key="11">
    <source>
        <dbReference type="EMBL" id="ADI16934.1"/>
    </source>
</evidence>
<dbReference type="InterPro" id="IPR027417">
    <property type="entry name" value="P-loop_NTPase"/>
</dbReference>
<dbReference type="GO" id="GO:0005737">
    <property type="term" value="C:cytoplasm"/>
    <property type="evidence" value="ECO:0007669"/>
    <property type="project" value="UniProtKB-SubCell"/>
</dbReference>
<comment type="similarity">
    <text evidence="2">Belongs to the TsaE family.</text>
</comment>
<accession>E0XR93</accession>
<evidence type="ECO:0000256" key="7">
    <source>
        <dbReference type="ARBA" id="ARBA00022741"/>
    </source>
</evidence>
<name>E0XR93_9BACT</name>
<comment type="subcellular location">
    <subcellularLocation>
        <location evidence="1">Cytoplasm</location>
    </subcellularLocation>
</comment>
<dbReference type="Pfam" id="PF02367">
    <property type="entry name" value="TsaE"/>
    <property type="match status" value="1"/>
</dbReference>
<keyword evidence="6" id="KW-0479">Metal-binding</keyword>
<evidence type="ECO:0000256" key="5">
    <source>
        <dbReference type="ARBA" id="ARBA00022694"/>
    </source>
</evidence>
<evidence type="ECO:0000256" key="4">
    <source>
        <dbReference type="ARBA" id="ARBA00022490"/>
    </source>
</evidence>
<keyword evidence="4" id="KW-0963">Cytoplasm</keyword>
<evidence type="ECO:0000256" key="2">
    <source>
        <dbReference type="ARBA" id="ARBA00007599"/>
    </source>
</evidence>
<dbReference type="PANTHER" id="PTHR33540:SF2">
    <property type="entry name" value="TRNA THREONYLCARBAMOYLADENOSINE BIOSYNTHESIS PROTEIN TSAE"/>
    <property type="match status" value="1"/>
</dbReference>
<dbReference type="SUPFAM" id="SSF52540">
    <property type="entry name" value="P-loop containing nucleoside triphosphate hydrolases"/>
    <property type="match status" value="1"/>
</dbReference>
<evidence type="ECO:0000256" key="3">
    <source>
        <dbReference type="ARBA" id="ARBA00019010"/>
    </source>
</evidence>
<keyword evidence="11" id="KW-0808">Transferase</keyword>
<keyword evidence="7" id="KW-0547">Nucleotide-binding</keyword>
<proteinExistence type="inferred from homology"/>
<dbReference type="GO" id="GO:0046872">
    <property type="term" value="F:metal ion binding"/>
    <property type="evidence" value="ECO:0007669"/>
    <property type="project" value="UniProtKB-KW"/>
</dbReference>
<dbReference type="EMBL" id="GU474850">
    <property type="protein sequence ID" value="ADI16934.1"/>
    <property type="molecule type" value="Genomic_DNA"/>
</dbReference>
<evidence type="ECO:0000256" key="10">
    <source>
        <dbReference type="ARBA" id="ARBA00032441"/>
    </source>
</evidence>
<keyword evidence="8" id="KW-0067">ATP-binding</keyword>
<dbReference type="PANTHER" id="PTHR33540">
    <property type="entry name" value="TRNA THREONYLCARBAMOYLADENOSINE BIOSYNTHESIS PROTEIN TSAE"/>
    <property type="match status" value="1"/>
</dbReference>
<dbReference type="GO" id="GO:0005524">
    <property type="term" value="F:ATP binding"/>
    <property type="evidence" value="ECO:0007669"/>
    <property type="project" value="UniProtKB-KW"/>
</dbReference>
<dbReference type="Gene3D" id="3.40.50.300">
    <property type="entry name" value="P-loop containing nucleotide triphosphate hydrolases"/>
    <property type="match status" value="1"/>
</dbReference>
<sequence length="144" mass="16380">MQKLIKTLISNCPEDTIQFAKDLSKTIPFGSTIFMVGDLGSGKTTFTKGFVKGLGFSNKVQSPTYPILNEYSNSDNFIYHFDLYRLKSVSEFLEIGGIEYLSSTNGICIIEWPELIDNFDIKNKFNILFKMNNSKSSRTIEVYK</sequence>